<dbReference type="PATRIC" id="fig|264450.4.peg.311"/>
<organism evidence="2 3">
    <name type="scientific">Pseudomonas syringae pv. castaneae</name>
    <dbReference type="NCBI Taxonomy" id="264450"/>
    <lineage>
        <taxon>Bacteria</taxon>
        <taxon>Pseudomonadati</taxon>
        <taxon>Pseudomonadota</taxon>
        <taxon>Gammaproteobacteria</taxon>
        <taxon>Pseudomonadales</taxon>
        <taxon>Pseudomonadaceae</taxon>
        <taxon>Pseudomonas</taxon>
        <taxon>Pseudomonas syringae</taxon>
    </lineage>
</organism>
<evidence type="ECO:0000313" key="2">
    <source>
        <dbReference type="EMBL" id="KPW99124.1"/>
    </source>
</evidence>
<sequence>MRASQRKQHMPTVLPYFFSDSLRSRFTQDIHDAVGSSRISSEDGKWLQLLVGVSVEPNSDAPLPRADRLIIGDNSPANAELAGALLISDPTPGVAPVFLSTLTFGVERFESRTSLLSALQQRFGDVSDISTIEAERVEGSLFEARTLAIMRQQAGHLERLLVQLQELPDLRAAAGKALQTALVQRGVADSVDVFSQVVQILGTDPGANPVVSSVVGTQYLADAAVQAFSLNVLPTGLIRQFLDARGLVLPQAQSELFELALADVVSGVRDAYEQLLSDYWMSKRQDGRTARDFIGHALAECFLQHLLSSRAHGTMTEAEYRCLLSLLPSQPGNAQSIRVQRLSVTVAGQEPVKLVGVFLIDFPAEQPSSAFLYFSLSGFLRFDDPARAIAHVLSDPSRAELLFYSSLNDHLAIKEKGKLESYQDALANVFFSEFADSVIALQKRNLRYVLGLPPIQYEKNPVRVDDALDIRALLDGRLSNLHDSGRWRPEALPFGQTWGASIQASVGEHPTLVSEPSYNWIGKLKKLDVLLERVDVLHAGVEGCMRHALNRYLAVIGGPPLDARALWILPAAMDGVPVRLLSLALDRVCGYTQDPLSDSVVVAGLITPVLNRPLQRLPLALLEHILVCVQEEFPRRFEEQISQFYSRTVRQLDSSERPGVISGLVREYALRLELLVEKRTGLLPESVIESVQQLLDRPLPGLREALGESQVDAFTVSVQFDPESPAIQVPNAFVINNRLAHSSPALWVLSKGLVSFETLQALKDYIAARLTGFELVSHLSGVLAEPDRQRLLDHRTRTGTLDLKVKLQRIEEHFIETLQRGEVERQRSTVAYLYQQAVTWRVPSELFVNLLSAGERDDRNRQALGYLGVAIQFIIYKAIVPSWVSEASGTDQITLVNALQRFYVTCIGQKDFLFDIPSLYDYSCERLKSRFNTDFTEPRPDPESVRVTMAHYIPVPVAPGQTPQSIPAATQSVSETLVEYAIDRFLSRQDGVILLSSAHDKPLNASLTPAYVRDLVRSLDIAAGYRSMLDPILAATAPDYLKRRKLFVDQIPSLDILRAFALRLKNELSEQAYTVIENVLDMPDAIARLPVNGCKMVFSPLQLLPAKEGWEPTLVLNTYLMGPHESQSGPWVLYAPLHDEFVFKEYQDQAALLRDIHTSTYLQAYILDRVDPHLRKVYDKGGFVEPHLPFSAESSFDVPFDTPAPVTVQIDPYNGNCLLLMFEGALDTLKLQVQQHSVTNAEQRRAASRYLFTLGAEQVMALMPGRLGALVGIIQGQALLNLSVISAGGQHWGKALSEFMAALSVMISSGQNSSAFTSRTVDETSTLPDDAALSDTLLQLEDEPNESGFSWSNSSLTQQIRDRLREFEAHEIALDTLQRDELLSVYRDPATDRKYAAIGGKTYELQSDEDGWFIIAGKKIGPSVSLDADQQWKLDIQGGLKGGGGALTRIEGSVIDDLVDDLIVINARGMSEIRHSYREMAQAIEDAYVQAQHYLENCLANLTRRLPDGKPDPRTEKILADFFAQKVPDEHLYKVTKKAVTKIYEELMSPSMSPIDSKRYVVGINRVGNESASAFIFEADPLRRVFLTEQFFRLPTYRFKLNVIRSGEFKHGPHYRATILIHELSHLVLKTDDIAYLESQAPFVDLLDDASEYRLRIRNELTYQQQKTLSYHTDRDKLFRQLDEDAWRDLRRTDGNGKQTILRIAGKKTLDEARDVFYDDVRKRIDITLKNADSVALLVTLLGRERFMTR</sequence>
<proteinExistence type="predicted"/>
<name>A0A0P9N3N6_PSESX</name>
<accession>A0A0P9N3N6</accession>
<comment type="caution">
    <text evidence="2">The sequence shown here is derived from an EMBL/GenBank/DDBJ whole genome shotgun (WGS) entry which is preliminary data.</text>
</comment>
<protein>
    <recommendedName>
        <fullName evidence="1">Dermonecrotic toxin N-terminal domain-containing protein</fullName>
    </recommendedName>
</protein>
<reference evidence="2 3" key="1">
    <citation type="submission" date="2015-09" db="EMBL/GenBank/DDBJ databases">
        <title>Genome announcement of multiple Pseudomonas syringae strains.</title>
        <authorList>
            <person name="Thakur S."/>
            <person name="Wang P.W."/>
            <person name="Gong Y."/>
            <person name="Weir B.S."/>
            <person name="Guttman D.S."/>
        </authorList>
    </citation>
    <scope>NUCLEOTIDE SEQUENCE [LARGE SCALE GENOMIC DNA]</scope>
    <source>
        <strain evidence="2 3">ICMP9419</strain>
    </source>
</reference>
<gene>
    <name evidence="2" type="ORF">ALO79_05608</name>
</gene>
<dbReference type="InterPro" id="IPR046673">
    <property type="entry name" value="ToxA_N"/>
</dbReference>
<feature type="domain" description="Dermonecrotic toxin N-terminal" evidence="1">
    <location>
        <begin position="164"/>
        <end position="393"/>
    </location>
</feature>
<dbReference type="Pfam" id="PF20178">
    <property type="entry name" value="ToxA_N"/>
    <property type="match status" value="2"/>
</dbReference>
<feature type="domain" description="Dermonecrotic toxin N-terminal" evidence="1">
    <location>
        <begin position="915"/>
        <end position="1157"/>
    </location>
</feature>
<evidence type="ECO:0000259" key="1">
    <source>
        <dbReference type="Pfam" id="PF20178"/>
    </source>
</evidence>
<dbReference type="Proteomes" id="UP000050381">
    <property type="component" value="Unassembled WGS sequence"/>
</dbReference>
<evidence type="ECO:0000313" key="3">
    <source>
        <dbReference type="Proteomes" id="UP000050381"/>
    </source>
</evidence>
<dbReference type="EMBL" id="LJQD01000075">
    <property type="protein sequence ID" value="KPW99124.1"/>
    <property type="molecule type" value="Genomic_DNA"/>
</dbReference>
<dbReference type="InterPro" id="IPR024079">
    <property type="entry name" value="MetalloPept_cat_dom_sf"/>
</dbReference>
<dbReference type="GO" id="GO:0008237">
    <property type="term" value="F:metallopeptidase activity"/>
    <property type="evidence" value="ECO:0007669"/>
    <property type="project" value="InterPro"/>
</dbReference>
<dbReference type="Gene3D" id="3.40.390.10">
    <property type="entry name" value="Collagenase (Catalytic Domain)"/>
    <property type="match status" value="1"/>
</dbReference>